<reference evidence="1" key="1">
    <citation type="submission" date="2017-05" db="EMBL/GenBank/DDBJ databases">
        <authorList>
            <person name="Song R."/>
            <person name="Chenine A.L."/>
            <person name="Ruprecht R.M."/>
        </authorList>
    </citation>
    <scope>NUCLEOTIDE SEQUENCE</scope>
    <source>
        <strain evidence="1">Kingella_eburonensis</strain>
    </source>
</reference>
<dbReference type="Gene3D" id="1.25.40.10">
    <property type="entry name" value="Tetratricopeptide repeat domain"/>
    <property type="match status" value="1"/>
</dbReference>
<keyword evidence="3" id="KW-1185">Reference proteome</keyword>
<dbReference type="AlphaFoldDB" id="A0A238TBQ1"/>
<evidence type="ECO:0000313" key="1">
    <source>
        <dbReference type="EMBL" id="SMQ12659.1"/>
    </source>
</evidence>
<reference evidence="2 3" key="2">
    <citation type="submission" date="2017-06" db="EMBL/GenBank/DDBJ databases">
        <authorList>
            <person name="Kim H.J."/>
            <person name="Triplett B.A."/>
        </authorList>
    </citation>
    <scope>NUCLEOTIDE SEQUENCE [LARGE SCALE GENOMIC DNA]</scope>
    <source>
        <strain evidence="2">Kingella_eburonensis</strain>
    </source>
</reference>
<evidence type="ECO:0000313" key="2">
    <source>
        <dbReference type="EMBL" id="SNB75270.1"/>
    </source>
</evidence>
<organism evidence="2 3">
    <name type="scientific">Kingella negevensis</name>
    <dbReference type="NCBI Taxonomy" id="1522312"/>
    <lineage>
        <taxon>Bacteria</taxon>
        <taxon>Pseudomonadati</taxon>
        <taxon>Pseudomonadota</taxon>
        <taxon>Betaproteobacteria</taxon>
        <taxon>Neisseriales</taxon>
        <taxon>Neisseriaceae</taxon>
        <taxon>Kingella</taxon>
    </lineage>
</organism>
<evidence type="ECO:0000313" key="3">
    <source>
        <dbReference type="Proteomes" id="UP000215450"/>
    </source>
</evidence>
<dbReference type="Proteomes" id="UP000215450">
    <property type="component" value="Unassembled WGS sequence"/>
</dbReference>
<name>A0A238TBQ1_9NEIS</name>
<protein>
    <submittedName>
        <fullName evidence="2">Uncharacterized protein</fullName>
    </submittedName>
</protein>
<accession>A0A238TBQ1</accession>
<dbReference type="EMBL" id="FXUV01000029">
    <property type="protein sequence ID" value="SMQ12659.1"/>
    <property type="molecule type" value="Genomic_DNA"/>
</dbReference>
<dbReference type="EMBL" id="FXUV02000035">
    <property type="protein sequence ID" value="SNB75270.1"/>
    <property type="molecule type" value="Genomic_DNA"/>
</dbReference>
<sequence length="415" mass="47778">MEQLNQQLAELAQQARLEIDSGQFKEAEQTILKVLALVPNHIVALADLALVECRLGKKESAYTHIQQALTQCYEKNDDIELHLYAYGTGIEACLNTNRYEEARWLARRAVQYRKQLVEQHGNSPLPITQPAPPLSDNREENIISYSLFGDKPRYNEVSVMNAKIAREIYPEWTCRFYVNDTVPKNTITRLQAQGAQIVDMTGSPIHGLFWRFLVAADTSVKRFIIRDADSLLSNKERAAVQEWLDSGKHFHVMRDALLHDELILAGMWGGCGGVFHDMEQRILTSSARFRDRTIDQQFLRYAAWNTVKQSVFSHDTWQLDPDSRAFPSNYILSDVEREPHFHIGMIDAAKPTEVHISDENAKRVRWFVVDEADNIVCHYESDVPDNKIIRVILPNQYTRDIDQQKWRILTQTIAA</sequence>
<proteinExistence type="predicted"/>
<dbReference type="InterPro" id="IPR011990">
    <property type="entry name" value="TPR-like_helical_dom_sf"/>
</dbReference>
<gene>
    <name evidence="1" type="ORF">KEBURONENSIS_01560</name>
    <name evidence="2" type="ORF">KEBURONENSIS_01569</name>
</gene>
<dbReference type="SUPFAM" id="SSF48452">
    <property type="entry name" value="TPR-like"/>
    <property type="match status" value="1"/>
</dbReference>
<dbReference type="RefSeq" id="WP_095062803.1">
    <property type="nucleotide sequence ID" value="NZ_FXUV02000035.1"/>
</dbReference>
<dbReference type="STRING" id="1522312.GCA_900177895_00703"/>
<dbReference type="OrthoDB" id="7278101at2"/>